<reference evidence="1" key="1">
    <citation type="journal article" date="2020" name="Stud. Mycol.">
        <title>101 Dothideomycetes genomes: a test case for predicting lifestyles and emergence of pathogens.</title>
        <authorList>
            <person name="Haridas S."/>
            <person name="Albert R."/>
            <person name="Binder M."/>
            <person name="Bloem J."/>
            <person name="Labutti K."/>
            <person name="Salamov A."/>
            <person name="Andreopoulos B."/>
            <person name="Baker S."/>
            <person name="Barry K."/>
            <person name="Bills G."/>
            <person name="Bluhm B."/>
            <person name="Cannon C."/>
            <person name="Castanera R."/>
            <person name="Culley D."/>
            <person name="Daum C."/>
            <person name="Ezra D."/>
            <person name="Gonzalez J."/>
            <person name="Henrissat B."/>
            <person name="Kuo A."/>
            <person name="Liang C."/>
            <person name="Lipzen A."/>
            <person name="Lutzoni F."/>
            <person name="Magnuson J."/>
            <person name="Mondo S."/>
            <person name="Nolan M."/>
            <person name="Ohm R."/>
            <person name="Pangilinan J."/>
            <person name="Park H.-J."/>
            <person name="Ramirez L."/>
            <person name="Alfaro M."/>
            <person name="Sun H."/>
            <person name="Tritt A."/>
            <person name="Yoshinaga Y."/>
            <person name="Zwiers L.-H."/>
            <person name="Turgeon B."/>
            <person name="Goodwin S."/>
            <person name="Spatafora J."/>
            <person name="Crous P."/>
            <person name="Grigoriev I."/>
        </authorList>
    </citation>
    <scope>NUCLEOTIDE SEQUENCE</scope>
    <source>
        <strain evidence="1">CBS 473.64</strain>
    </source>
</reference>
<organism evidence="1 2">
    <name type="scientific">Massarina eburnea CBS 473.64</name>
    <dbReference type="NCBI Taxonomy" id="1395130"/>
    <lineage>
        <taxon>Eukaryota</taxon>
        <taxon>Fungi</taxon>
        <taxon>Dikarya</taxon>
        <taxon>Ascomycota</taxon>
        <taxon>Pezizomycotina</taxon>
        <taxon>Dothideomycetes</taxon>
        <taxon>Pleosporomycetidae</taxon>
        <taxon>Pleosporales</taxon>
        <taxon>Massarineae</taxon>
        <taxon>Massarinaceae</taxon>
        <taxon>Massarina</taxon>
    </lineage>
</organism>
<gene>
    <name evidence="1" type="ORF">P280DRAFT_308476</name>
</gene>
<dbReference type="Proteomes" id="UP000799753">
    <property type="component" value="Unassembled WGS sequence"/>
</dbReference>
<sequence>MREIWKTSARLSSVRKGRRIFSTESTLPRFARAGWFPLGCPMRHGQSSEVNPGFCRDAARVTADMLGTAVQRVVG</sequence>
<proteinExistence type="predicted"/>
<dbReference type="EMBL" id="MU006783">
    <property type="protein sequence ID" value="KAF2641327.1"/>
    <property type="molecule type" value="Genomic_DNA"/>
</dbReference>
<name>A0A6A6S1V4_9PLEO</name>
<dbReference type="AlphaFoldDB" id="A0A6A6S1V4"/>
<accession>A0A6A6S1V4</accession>
<evidence type="ECO:0000313" key="1">
    <source>
        <dbReference type="EMBL" id="KAF2641327.1"/>
    </source>
</evidence>
<keyword evidence="2" id="KW-1185">Reference proteome</keyword>
<evidence type="ECO:0000313" key="2">
    <source>
        <dbReference type="Proteomes" id="UP000799753"/>
    </source>
</evidence>
<protein>
    <submittedName>
        <fullName evidence="1">Uncharacterized protein</fullName>
    </submittedName>
</protein>